<evidence type="ECO:0000259" key="1">
    <source>
        <dbReference type="Pfam" id="PF00903"/>
    </source>
</evidence>
<gene>
    <name evidence="2" type="ORF">BEI61_02922</name>
</gene>
<accession>A0A1E3AE87</accession>
<dbReference type="Proteomes" id="UP000094067">
    <property type="component" value="Unassembled WGS sequence"/>
</dbReference>
<dbReference type="Pfam" id="PF00903">
    <property type="entry name" value="Glyoxalase"/>
    <property type="match status" value="1"/>
</dbReference>
<sequence length="126" mass="14003">MKRIMLQTYVSDATAAIELYKRAFGAEVLEIHHTPEGKVFHSELSIDGYILAVADREDEDETGDVTGNIMQFCLHFEPGKEDLVTKAYEALSDKGSVRIPLGASVFSSCMTDLTDCYGVRWCIFTA</sequence>
<dbReference type="RefSeq" id="WP_069152778.1">
    <property type="nucleotide sequence ID" value="NZ_CAJLDD010000002.1"/>
</dbReference>
<feature type="domain" description="Glyoxalase/fosfomycin resistance/dioxygenase" evidence="1">
    <location>
        <begin position="8"/>
        <end position="123"/>
    </location>
</feature>
<comment type="caution">
    <text evidence="2">The sequence shown here is derived from an EMBL/GenBank/DDBJ whole genome shotgun (WGS) entry which is preliminary data.</text>
</comment>
<dbReference type="EMBL" id="MCGH01000002">
    <property type="protein sequence ID" value="ODM07032.1"/>
    <property type="molecule type" value="Genomic_DNA"/>
</dbReference>
<reference evidence="2 3" key="1">
    <citation type="submission" date="2016-07" db="EMBL/GenBank/DDBJ databases">
        <title>Characterization of isolates of Eisenbergiella tayi derived from blood cultures, using whole genome sequencing.</title>
        <authorList>
            <person name="Burdz T."/>
            <person name="Wiebe D."/>
            <person name="Huynh C."/>
            <person name="Bernard K."/>
        </authorList>
    </citation>
    <scope>NUCLEOTIDE SEQUENCE [LARGE SCALE GENOMIC DNA]</scope>
    <source>
        <strain evidence="2 3">NML 110608</strain>
    </source>
</reference>
<protein>
    <recommendedName>
        <fullName evidence="1">Glyoxalase/fosfomycin resistance/dioxygenase domain-containing protein</fullName>
    </recommendedName>
</protein>
<organism evidence="2 3">
    <name type="scientific">Eisenbergiella tayi</name>
    <dbReference type="NCBI Taxonomy" id="1432052"/>
    <lineage>
        <taxon>Bacteria</taxon>
        <taxon>Bacillati</taxon>
        <taxon>Bacillota</taxon>
        <taxon>Clostridia</taxon>
        <taxon>Lachnospirales</taxon>
        <taxon>Lachnospiraceae</taxon>
        <taxon>Eisenbergiella</taxon>
    </lineage>
</organism>
<dbReference type="SUPFAM" id="SSF54593">
    <property type="entry name" value="Glyoxalase/Bleomycin resistance protein/Dihydroxybiphenyl dioxygenase"/>
    <property type="match status" value="1"/>
</dbReference>
<dbReference type="InterPro" id="IPR004360">
    <property type="entry name" value="Glyas_Fos-R_dOase_dom"/>
</dbReference>
<evidence type="ECO:0000313" key="3">
    <source>
        <dbReference type="Proteomes" id="UP000094067"/>
    </source>
</evidence>
<dbReference type="AlphaFoldDB" id="A0A1E3AE87"/>
<dbReference type="Gene3D" id="3.10.180.10">
    <property type="entry name" value="2,3-Dihydroxybiphenyl 1,2-Dioxygenase, domain 1"/>
    <property type="match status" value="1"/>
</dbReference>
<name>A0A1E3AE87_9FIRM</name>
<proteinExistence type="predicted"/>
<evidence type="ECO:0000313" key="2">
    <source>
        <dbReference type="EMBL" id="ODM07032.1"/>
    </source>
</evidence>
<dbReference type="InterPro" id="IPR029068">
    <property type="entry name" value="Glyas_Bleomycin-R_OHBP_Dase"/>
</dbReference>